<evidence type="ECO:0000259" key="1">
    <source>
        <dbReference type="Pfam" id="PF02129"/>
    </source>
</evidence>
<protein>
    <recommendedName>
        <fullName evidence="1">Xaa-Pro dipeptidyl-peptidase-like domain-containing protein</fullName>
    </recommendedName>
</protein>
<sequence length="210" mass="23201">MSASETRHVIDGPTGPLELKHLHAEGEPRFLAVVCHPHPLHGGTMENKVVYTLSRLLSGLGGEVVRFNFRGVGKSAGEFEQGIGETQDLQAASKWLREQFPQIKPFWLAGFSFGAFVSTISAKELNAEQLISIAPAVTRFDFSQHPMPECPWTIVMGDADEVVDPKTVFEWAETLPDNARLIKMDGAGHFFHGRLVELREKLEAVLPKGD</sequence>
<dbReference type="OrthoDB" id="9800435at2"/>
<evidence type="ECO:0000313" key="3">
    <source>
        <dbReference type="Proteomes" id="UP000295375"/>
    </source>
</evidence>
<dbReference type="RefSeq" id="WP_133592191.1">
    <property type="nucleotide sequence ID" value="NZ_CP037953.1"/>
</dbReference>
<accession>A0A4V3D721</accession>
<dbReference type="PANTHER" id="PTHR42103:SF2">
    <property type="entry name" value="AB HYDROLASE-1 DOMAIN-CONTAINING PROTEIN"/>
    <property type="match status" value="1"/>
</dbReference>
<dbReference type="SUPFAM" id="SSF53474">
    <property type="entry name" value="alpha/beta-Hydrolases"/>
    <property type="match status" value="1"/>
</dbReference>
<dbReference type="InterPro" id="IPR000383">
    <property type="entry name" value="Xaa-Pro-like_dom"/>
</dbReference>
<dbReference type="GO" id="GO:0016787">
    <property type="term" value="F:hydrolase activity"/>
    <property type="evidence" value="ECO:0007669"/>
    <property type="project" value="InterPro"/>
</dbReference>
<feature type="domain" description="Xaa-Pro dipeptidyl-peptidase-like" evidence="1">
    <location>
        <begin position="64"/>
        <end position="145"/>
    </location>
</feature>
<dbReference type="Gene3D" id="3.40.50.1820">
    <property type="entry name" value="alpha/beta hydrolase"/>
    <property type="match status" value="1"/>
</dbReference>
<keyword evidence="3" id="KW-1185">Reference proteome</keyword>
<reference evidence="2 3" key="1">
    <citation type="submission" date="2019-03" db="EMBL/GenBank/DDBJ databases">
        <title>Genomic Encyclopedia of Type Strains, Phase IV (KMG-IV): sequencing the most valuable type-strain genomes for metagenomic binning, comparative biology and taxonomic classification.</title>
        <authorList>
            <person name="Goeker M."/>
        </authorList>
    </citation>
    <scope>NUCLEOTIDE SEQUENCE [LARGE SCALE GENOMIC DNA]</scope>
    <source>
        <strain evidence="2 3">DSM 103792</strain>
    </source>
</reference>
<dbReference type="EMBL" id="SNYM01000015">
    <property type="protein sequence ID" value="TDQ46077.1"/>
    <property type="molecule type" value="Genomic_DNA"/>
</dbReference>
<dbReference type="Pfam" id="PF02129">
    <property type="entry name" value="Peptidase_S15"/>
    <property type="match status" value="1"/>
</dbReference>
<dbReference type="Proteomes" id="UP000295375">
    <property type="component" value="Unassembled WGS sequence"/>
</dbReference>
<name>A0A4V3D721_9GAMM</name>
<dbReference type="InterPro" id="IPR029058">
    <property type="entry name" value="AB_hydrolase_fold"/>
</dbReference>
<organism evidence="2 3">
    <name type="scientific">Permianibacter aggregans</name>
    <dbReference type="NCBI Taxonomy" id="1510150"/>
    <lineage>
        <taxon>Bacteria</taxon>
        <taxon>Pseudomonadati</taxon>
        <taxon>Pseudomonadota</taxon>
        <taxon>Gammaproteobacteria</taxon>
        <taxon>Pseudomonadales</taxon>
        <taxon>Pseudomonadaceae</taxon>
        <taxon>Permianibacter</taxon>
    </lineage>
</organism>
<evidence type="ECO:0000313" key="2">
    <source>
        <dbReference type="EMBL" id="TDQ46077.1"/>
    </source>
</evidence>
<proteinExistence type="predicted"/>
<dbReference type="PANTHER" id="PTHR42103">
    <property type="entry name" value="ALPHA/BETA-HYDROLASES SUPERFAMILY PROTEIN"/>
    <property type="match status" value="1"/>
</dbReference>
<dbReference type="AlphaFoldDB" id="A0A4V3D721"/>
<gene>
    <name evidence="2" type="ORF">EV696_11571</name>
</gene>
<comment type="caution">
    <text evidence="2">The sequence shown here is derived from an EMBL/GenBank/DDBJ whole genome shotgun (WGS) entry which is preliminary data.</text>
</comment>